<dbReference type="PANTHER" id="PTHR30408">
    <property type="entry name" value="TYPE-1 RESTRICTION ENZYME ECOKI SPECIFICITY PROTEIN"/>
    <property type="match status" value="1"/>
</dbReference>
<feature type="domain" description="Type I restriction modification DNA specificity" evidence="4">
    <location>
        <begin position="3"/>
        <end position="170"/>
    </location>
</feature>
<dbReference type="InterPro" id="IPR000055">
    <property type="entry name" value="Restrct_endonuc_typeI_TRD"/>
</dbReference>
<proteinExistence type="inferred from homology"/>
<comment type="similarity">
    <text evidence="1">Belongs to the type-I restriction system S methylase family.</text>
</comment>
<sequence>METKTVRLGDFATFVNEKCYLNEASRNTYVSTENLKPNRLGVFFPITKLPRTNKVNTFAKGDILIANIRPYFKKIWHANIAGTHSTDVLNIRSNSKQLLQSYLAVVLSDDRFFDYMMATSKGTKMPRGDKKAIMDFKFELPSFKDQIIISDSISIINQKIELNQQINKNLLQMMETKWRKQFEGLDANQGHFTDLADVVAGGTPSKKQSEYFGGNIAWITPKDMSKTTRVFIEHGTLNITKIGLNNSSAKLIPKGTILFSSRAPIGYIGIAANPVSTNQGFKSLVPKRKEFTEYLYFLLKRLTPLIENIASGSTFKEISGAGMKSVDFPLPTSDMIEAFHHEARSLFDLIKCNEKQSQYLNFIRNLILPKLLSGDINLSGIEEAIKNA</sequence>
<feature type="domain" description="Type I restriction modification DNA specificity" evidence="4">
    <location>
        <begin position="193"/>
        <end position="333"/>
    </location>
</feature>
<dbReference type="GO" id="GO:0009307">
    <property type="term" value="P:DNA restriction-modification system"/>
    <property type="evidence" value="ECO:0007669"/>
    <property type="project" value="UniProtKB-KW"/>
</dbReference>
<evidence type="ECO:0000313" key="6">
    <source>
        <dbReference type="Proteomes" id="UP000223370"/>
    </source>
</evidence>
<dbReference type="Gene3D" id="3.90.220.20">
    <property type="entry name" value="DNA methylase specificity domains"/>
    <property type="match status" value="2"/>
</dbReference>
<protein>
    <submittedName>
        <fullName evidence="5">Restriction endonuclease subunit S</fullName>
    </submittedName>
</protein>
<keyword evidence="5" id="KW-0540">Nuclease</keyword>
<dbReference type="SUPFAM" id="SSF116734">
    <property type="entry name" value="DNA methylase specificity domain"/>
    <property type="match status" value="2"/>
</dbReference>
<evidence type="ECO:0000256" key="3">
    <source>
        <dbReference type="ARBA" id="ARBA00023125"/>
    </source>
</evidence>
<accession>A0A1Z5J5L1</accession>
<name>A0A1Z5J5L1_9LACO</name>
<dbReference type="OrthoDB" id="9795776at2"/>
<evidence type="ECO:0000313" key="5">
    <source>
        <dbReference type="EMBL" id="GAX09108.1"/>
    </source>
</evidence>
<evidence type="ECO:0000259" key="4">
    <source>
        <dbReference type="Pfam" id="PF01420"/>
    </source>
</evidence>
<keyword evidence="2" id="KW-0680">Restriction system</keyword>
<evidence type="ECO:0000256" key="1">
    <source>
        <dbReference type="ARBA" id="ARBA00010923"/>
    </source>
</evidence>
<keyword evidence="6" id="KW-1185">Reference proteome</keyword>
<keyword evidence="5" id="KW-0255">Endonuclease</keyword>
<dbReference type="InterPro" id="IPR052021">
    <property type="entry name" value="Type-I_RS_S_subunit"/>
</dbReference>
<dbReference type="PANTHER" id="PTHR30408:SF13">
    <property type="entry name" value="TYPE I RESTRICTION ENZYME HINDI SPECIFICITY SUBUNIT"/>
    <property type="match status" value="1"/>
</dbReference>
<dbReference type="Proteomes" id="UP000223370">
    <property type="component" value="Unassembled WGS sequence"/>
</dbReference>
<comment type="caution">
    <text evidence="5">The sequence shown here is derived from an EMBL/GenBank/DDBJ whole genome shotgun (WGS) entry which is preliminary data.</text>
</comment>
<organism evidence="5 6">
    <name type="scientific">Secundilactobacillus silagincola</name>
    <dbReference type="NCBI Taxonomy" id="1714681"/>
    <lineage>
        <taxon>Bacteria</taxon>
        <taxon>Bacillati</taxon>
        <taxon>Bacillota</taxon>
        <taxon>Bacilli</taxon>
        <taxon>Lactobacillales</taxon>
        <taxon>Lactobacillaceae</taxon>
        <taxon>Secundilactobacillus</taxon>
    </lineage>
</organism>
<keyword evidence="5" id="KW-0378">Hydrolase</keyword>
<dbReference type="RefSeq" id="WP_098826358.1">
    <property type="nucleotide sequence ID" value="NZ_BCMJ01000014.1"/>
</dbReference>
<dbReference type="GO" id="GO:0003677">
    <property type="term" value="F:DNA binding"/>
    <property type="evidence" value="ECO:0007669"/>
    <property type="project" value="UniProtKB-KW"/>
</dbReference>
<dbReference type="EMBL" id="BCMJ01000014">
    <property type="protein sequence ID" value="GAX09108.1"/>
    <property type="molecule type" value="Genomic_DNA"/>
</dbReference>
<evidence type="ECO:0000256" key="2">
    <source>
        <dbReference type="ARBA" id="ARBA00022747"/>
    </source>
</evidence>
<dbReference type="Pfam" id="PF01420">
    <property type="entry name" value="Methylase_S"/>
    <property type="match status" value="2"/>
</dbReference>
<dbReference type="CDD" id="cd17273">
    <property type="entry name" value="RMtype1_S_EcoJA69PI-TRD1-CR1_like"/>
    <property type="match status" value="1"/>
</dbReference>
<reference evidence="5 6" key="1">
    <citation type="submission" date="2015-11" db="EMBL/GenBank/DDBJ databases">
        <title>Draft genome sequences of new species of the genus Lactobacillus isolated from orchardgrass silage.</title>
        <authorList>
            <person name="Tohno M."/>
            <person name="Tanizawa Y."/>
            <person name="Arita M."/>
        </authorList>
    </citation>
    <scope>NUCLEOTIDE SEQUENCE [LARGE SCALE GENOMIC DNA]</scope>
    <source>
        <strain evidence="5 6">IWT5</strain>
    </source>
</reference>
<dbReference type="GO" id="GO:0004519">
    <property type="term" value="F:endonuclease activity"/>
    <property type="evidence" value="ECO:0007669"/>
    <property type="project" value="UniProtKB-KW"/>
</dbReference>
<dbReference type="AlphaFoldDB" id="A0A1Z5J5L1"/>
<keyword evidence="3" id="KW-0238">DNA-binding</keyword>
<dbReference type="InterPro" id="IPR044946">
    <property type="entry name" value="Restrct_endonuc_typeI_TRD_sf"/>
</dbReference>
<gene>
    <name evidence="5" type="ORF">IWT5_02291</name>
</gene>